<keyword evidence="2" id="KW-0812">Transmembrane</keyword>
<feature type="transmembrane region" description="Helical" evidence="2">
    <location>
        <begin position="92"/>
        <end position="111"/>
    </location>
</feature>
<name>A0ABU9BK59_9BURK</name>
<feature type="compositionally biased region" description="Basic and acidic residues" evidence="1">
    <location>
        <begin position="145"/>
        <end position="154"/>
    </location>
</feature>
<dbReference type="Pfam" id="PF07332">
    <property type="entry name" value="Phage_holin_3_6"/>
    <property type="match status" value="1"/>
</dbReference>
<keyword evidence="2" id="KW-0472">Membrane</keyword>
<reference evidence="3 4" key="1">
    <citation type="submission" date="2024-04" db="EMBL/GenBank/DDBJ databases">
        <title>Novel species of the genus Ideonella isolated from streams.</title>
        <authorList>
            <person name="Lu H."/>
        </authorList>
    </citation>
    <scope>NUCLEOTIDE SEQUENCE [LARGE SCALE GENOMIC DNA]</scope>
    <source>
        <strain evidence="3 4">DXS29W</strain>
    </source>
</reference>
<evidence type="ECO:0000313" key="3">
    <source>
        <dbReference type="EMBL" id="MEK8029444.1"/>
    </source>
</evidence>
<feature type="region of interest" description="Disordered" evidence="1">
    <location>
        <begin position="135"/>
        <end position="154"/>
    </location>
</feature>
<sequence length="154" mass="16336">MSDESSNPLPGGGASSEHRADTLVDALQALLRELPGLVSDRVELFALELARAGQALARIVAWVVAIAILGVTAWIALWAGVVLALVELGLHWTLALLPVLLINLGAVAFAMRQVRRLTPRLSLPATRRHLTFSADALPRGDAPPPDDHGPADSH</sequence>
<dbReference type="Proteomes" id="UP001371218">
    <property type="component" value="Unassembled WGS sequence"/>
</dbReference>
<dbReference type="RefSeq" id="WP_341423781.1">
    <property type="nucleotide sequence ID" value="NZ_JBBUTG010000001.1"/>
</dbReference>
<organism evidence="3 4">
    <name type="scientific">Ideonella lacteola</name>
    <dbReference type="NCBI Taxonomy" id="2984193"/>
    <lineage>
        <taxon>Bacteria</taxon>
        <taxon>Pseudomonadati</taxon>
        <taxon>Pseudomonadota</taxon>
        <taxon>Betaproteobacteria</taxon>
        <taxon>Burkholderiales</taxon>
        <taxon>Sphaerotilaceae</taxon>
        <taxon>Ideonella</taxon>
    </lineage>
</organism>
<proteinExistence type="predicted"/>
<accession>A0ABU9BK59</accession>
<keyword evidence="4" id="KW-1185">Reference proteome</keyword>
<keyword evidence="2" id="KW-1133">Transmembrane helix</keyword>
<evidence type="ECO:0000313" key="4">
    <source>
        <dbReference type="Proteomes" id="UP001371218"/>
    </source>
</evidence>
<evidence type="ECO:0000256" key="2">
    <source>
        <dbReference type="SAM" id="Phobius"/>
    </source>
</evidence>
<comment type="caution">
    <text evidence="3">The sequence shown here is derived from an EMBL/GenBank/DDBJ whole genome shotgun (WGS) entry which is preliminary data.</text>
</comment>
<evidence type="ECO:0000256" key="1">
    <source>
        <dbReference type="SAM" id="MobiDB-lite"/>
    </source>
</evidence>
<gene>
    <name evidence="3" type="ORF">AACH06_01310</name>
</gene>
<feature type="transmembrane region" description="Helical" evidence="2">
    <location>
        <begin position="59"/>
        <end position="86"/>
    </location>
</feature>
<dbReference type="EMBL" id="JBBUTG010000001">
    <property type="protein sequence ID" value="MEK8029444.1"/>
    <property type="molecule type" value="Genomic_DNA"/>
</dbReference>
<dbReference type="InterPro" id="IPR009937">
    <property type="entry name" value="Phage_holin_3_6"/>
</dbReference>
<protein>
    <submittedName>
        <fullName evidence="3">Phage holin family protein</fullName>
    </submittedName>
</protein>